<dbReference type="Pfam" id="PF14702">
    <property type="entry name" value="hGDE_central"/>
    <property type="match status" value="1"/>
</dbReference>
<dbReference type="PANTHER" id="PTHR10569:SF2">
    <property type="entry name" value="GLYCOGEN DEBRANCHING ENZYME"/>
    <property type="match status" value="1"/>
</dbReference>
<dbReference type="FunFam" id="3.20.20.80:FF:000108">
    <property type="entry name" value="glycogen debranching enzyme"/>
    <property type="match status" value="1"/>
</dbReference>
<dbReference type="InterPro" id="IPR032788">
    <property type="entry name" value="AGL_central"/>
</dbReference>
<gene>
    <name evidence="3" type="ORF">AAG570_000280</name>
</gene>
<accession>A0ABD0ZHU2</accession>
<dbReference type="InterPro" id="IPR010401">
    <property type="entry name" value="AGL/Gdb1"/>
</dbReference>
<feature type="domain" description="Glycogen debranching enzyme central" evidence="2">
    <location>
        <begin position="489"/>
        <end position="735"/>
    </location>
</feature>
<dbReference type="Pfam" id="PF14701">
    <property type="entry name" value="hDGE_amylase"/>
    <property type="match status" value="1"/>
</dbReference>
<evidence type="ECO:0000259" key="2">
    <source>
        <dbReference type="Pfam" id="PF14702"/>
    </source>
</evidence>
<dbReference type="InterPro" id="IPR032792">
    <property type="entry name" value="AGL_glucanoTrfase"/>
</dbReference>
<dbReference type="PANTHER" id="PTHR10569">
    <property type="entry name" value="GLYCOGEN DEBRANCHING ENZYME"/>
    <property type="match status" value="1"/>
</dbReference>
<evidence type="ECO:0000259" key="1">
    <source>
        <dbReference type="Pfam" id="PF14701"/>
    </source>
</evidence>
<dbReference type="InterPro" id="IPR017853">
    <property type="entry name" value="GH"/>
</dbReference>
<reference evidence="3 4" key="1">
    <citation type="submission" date="2024-07" db="EMBL/GenBank/DDBJ databases">
        <title>Chromosome-level genome assembly of the water stick insect Ranatra chinensis (Heteroptera: Nepidae).</title>
        <authorList>
            <person name="Liu X."/>
        </authorList>
    </citation>
    <scope>NUCLEOTIDE SEQUENCE [LARGE SCALE GENOMIC DNA]</scope>
    <source>
        <strain evidence="3">Cailab_2021Rc</strain>
        <tissue evidence="3">Muscle</tissue>
    </source>
</reference>
<keyword evidence="4" id="KW-1185">Reference proteome</keyword>
<dbReference type="AlphaFoldDB" id="A0ABD0ZHU2"/>
<dbReference type="Gene3D" id="3.20.20.80">
    <property type="entry name" value="Glycosidases"/>
    <property type="match status" value="1"/>
</dbReference>
<dbReference type="SUPFAM" id="SSF51445">
    <property type="entry name" value="(Trans)glycosidases"/>
    <property type="match status" value="1"/>
</dbReference>
<protein>
    <recommendedName>
        <fullName evidence="5">Glycogen debranching enzyme</fullName>
    </recommendedName>
</protein>
<dbReference type="Proteomes" id="UP001558652">
    <property type="component" value="Unassembled WGS sequence"/>
</dbReference>
<feature type="domain" description="Glycogen debranching enzyme glucanotransferase" evidence="1">
    <location>
        <begin position="1"/>
        <end position="342"/>
    </location>
</feature>
<sequence>MLSICDIVLNHSANESEWLGEHPECGYNLNNSPHLRPAYLLDWALHTFSNDVAKGLYEISGIPPNISTEDHLQAIKHILTAKILPEMKIPELYMVDVVALVLEFQTKCQSGVKEPGVTAITPVRIIQDPEFRRLKSTVDMKLALENYNVFRNDCFDEDTRQRKCAESFKARLEELNDSIRREVEEHLSAAVENCIRTIHYFRIQSDGPKIKEITKQHPLFPRYFVEKSGKGGEDTFYADAKSASLIMAHNGWVMNHDPLINFAEPGSNVYLRRELIAWGDSVKLRYGESEVDCPYLWNYMREYVETTASIFDGVRLDNCHSTPIPLAQYLLDAARKVKPNLYVVAELFTNSDKTDNIFVNKLGITSLIREALSAWDCHEEGRLVYRYGGQPVGSFSGEVTGSAANAHALFLDMTHDNPSPVQKRTLFDMLPSAALVSMAACASGTTMGYDQLVPHHVMFNSHYQMYKYIHVVDEKRQYMGKDRADLSCGISAGKLALNELHSWLSKNNFNQVFVDQVDQDIVCVTRHNEKNLDSVILFSYTAFQWPRTDVSALGKSIVVHGCVTRVIFEAYLTHGVKNFKEDDKVINGLEEYKLQIKKDLQVNNSAMIEISDCGGGATRISLTSKFLPGSVIALRVSATEKAKKAVISLVNGVNNITKEVLPLNLADLNYALYTCSEEEESGGAYNIPNFGALVYCGIQGIMSVLDGIAAKDDLGHALCANIRDGPWLSDYTIRRFRAHKSTKKLGKITYFVKKDKKRSLL</sequence>
<proteinExistence type="predicted"/>
<evidence type="ECO:0008006" key="5">
    <source>
        <dbReference type="Google" id="ProtNLM"/>
    </source>
</evidence>
<comment type="caution">
    <text evidence="3">The sequence shown here is derived from an EMBL/GenBank/DDBJ whole genome shotgun (WGS) entry which is preliminary data.</text>
</comment>
<evidence type="ECO:0000313" key="3">
    <source>
        <dbReference type="EMBL" id="KAL1140348.1"/>
    </source>
</evidence>
<name>A0ABD0ZHU2_9HEMI</name>
<evidence type="ECO:0000313" key="4">
    <source>
        <dbReference type="Proteomes" id="UP001558652"/>
    </source>
</evidence>
<dbReference type="EMBL" id="JBFDAA010000001">
    <property type="protein sequence ID" value="KAL1140348.1"/>
    <property type="molecule type" value="Genomic_DNA"/>
</dbReference>
<organism evidence="3 4">
    <name type="scientific">Ranatra chinensis</name>
    <dbReference type="NCBI Taxonomy" id="642074"/>
    <lineage>
        <taxon>Eukaryota</taxon>
        <taxon>Metazoa</taxon>
        <taxon>Ecdysozoa</taxon>
        <taxon>Arthropoda</taxon>
        <taxon>Hexapoda</taxon>
        <taxon>Insecta</taxon>
        <taxon>Pterygota</taxon>
        <taxon>Neoptera</taxon>
        <taxon>Paraneoptera</taxon>
        <taxon>Hemiptera</taxon>
        <taxon>Heteroptera</taxon>
        <taxon>Panheteroptera</taxon>
        <taxon>Nepomorpha</taxon>
        <taxon>Nepidae</taxon>
        <taxon>Ranatrinae</taxon>
        <taxon>Ranatra</taxon>
    </lineage>
</organism>